<dbReference type="InterPro" id="IPR012349">
    <property type="entry name" value="Split_barrel_FMN-bd"/>
</dbReference>
<dbReference type="KEGG" id="sch:Sphch_3246"/>
<proteinExistence type="inferred from homology"/>
<dbReference type="SUPFAM" id="SSF46785">
    <property type="entry name" value="Winged helix' DNA-binding domain"/>
    <property type="match status" value="1"/>
</dbReference>
<dbReference type="SUPFAM" id="SSF50475">
    <property type="entry name" value="FMN-binding split barrel"/>
    <property type="match status" value="1"/>
</dbReference>
<organism evidence="4 5">
    <name type="scientific">Sphingobium chlorophenolicum L-1</name>
    <dbReference type="NCBI Taxonomy" id="690566"/>
    <lineage>
        <taxon>Bacteria</taxon>
        <taxon>Pseudomonadati</taxon>
        <taxon>Pseudomonadota</taxon>
        <taxon>Alphaproteobacteria</taxon>
        <taxon>Sphingomonadales</taxon>
        <taxon>Sphingomonadaceae</taxon>
        <taxon>Sphingobium</taxon>
    </lineage>
</organism>
<comment type="similarity">
    <text evidence="1">Belongs to the non-flavoprotein flavin reductase family.</text>
</comment>
<dbReference type="PANTHER" id="PTHR30466">
    <property type="entry name" value="FLAVIN REDUCTASE"/>
    <property type="match status" value="1"/>
</dbReference>
<dbReference type="Gene3D" id="2.30.110.10">
    <property type="entry name" value="Electron Transport, Fmn-binding Protein, Chain A"/>
    <property type="match status" value="1"/>
</dbReference>
<dbReference type="Gene3D" id="1.10.10.10">
    <property type="entry name" value="Winged helix-like DNA-binding domain superfamily/Winged helix DNA-binding domain"/>
    <property type="match status" value="1"/>
</dbReference>
<evidence type="ECO:0000313" key="5">
    <source>
        <dbReference type="Proteomes" id="UP000007150"/>
    </source>
</evidence>
<dbReference type="InterPro" id="IPR036390">
    <property type="entry name" value="WH_DNA-bd_sf"/>
</dbReference>
<dbReference type="RefSeq" id="WP_013849086.1">
    <property type="nucleotide sequence ID" value="NC_015594.1"/>
</dbReference>
<dbReference type="HOGENOM" id="CLU_873556_0_0_5"/>
<dbReference type="InterPro" id="IPR002563">
    <property type="entry name" value="Flavin_Rdtase-like_dom"/>
</dbReference>
<dbReference type="Proteomes" id="UP000007150">
    <property type="component" value="Chromosome 2"/>
</dbReference>
<keyword evidence="2" id="KW-0560">Oxidoreductase</keyword>
<dbReference type="GO" id="GO:0042602">
    <property type="term" value="F:riboflavin reductase (NADPH) activity"/>
    <property type="evidence" value="ECO:0007669"/>
    <property type="project" value="TreeGrafter"/>
</dbReference>
<dbReference type="SMART" id="SM00903">
    <property type="entry name" value="Flavin_Reduct"/>
    <property type="match status" value="1"/>
</dbReference>
<gene>
    <name evidence="4" type="ORF">Sphch_3246</name>
</gene>
<dbReference type="PANTHER" id="PTHR30466:SF11">
    <property type="entry name" value="FLAVIN-DEPENDENT MONOOXYGENASE, REDUCTASE SUBUNIT HSAB"/>
    <property type="match status" value="1"/>
</dbReference>
<keyword evidence="5" id="KW-1185">Reference proteome</keyword>
<dbReference type="InterPro" id="IPR036388">
    <property type="entry name" value="WH-like_DNA-bd_sf"/>
</dbReference>
<dbReference type="GO" id="GO:0010181">
    <property type="term" value="F:FMN binding"/>
    <property type="evidence" value="ECO:0007669"/>
    <property type="project" value="InterPro"/>
</dbReference>
<dbReference type="AlphaFoldDB" id="F6F344"/>
<accession>F6F344</accession>
<reference evidence="4 5" key="1">
    <citation type="submission" date="2011-05" db="EMBL/GenBank/DDBJ databases">
        <title>Complete sequence of chromosome 2 of Sphingobium chlorophenolicum L-1.</title>
        <authorList>
            <consortium name="US DOE Joint Genome Institute"/>
            <person name="Lucas S."/>
            <person name="Han J."/>
            <person name="Lapidus A."/>
            <person name="Cheng J.-F."/>
            <person name="Goodwin L."/>
            <person name="Pitluck S."/>
            <person name="Peters L."/>
            <person name="Daligault H."/>
            <person name="Han C."/>
            <person name="Tapia R."/>
            <person name="Land M."/>
            <person name="Hauser L."/>
            <person name="Kyrpides N."/>
            <person name="Ivanova N."/>
            <person name="Pagani I."/>
            <person name="Turner P."/>
            <person name="Copley S."/>
            <person name="Woyke T."/>
        </authorList>
    </citation>
    <scope>NUCLEOTIDE SEQUENCE [LARGE SCALE GENOMIC DNA]</scope>
    <source>
        <strain evidence="4 5">L-1</strain>
    </source>
</reference>
<dbReference type="STRING" id="690566.Sphch_3246"/>
<dbReference type="Pfam" id="PF01613">
    <property type="entry name" value="Flavin_Reduct"/>
    <property type="match status" value="1"/>
</dbReference>
<protein>
    <submittedName>
        <fullName evidence="4">Flavin reductase domain protein FMN-binding protein</fullName>
    </submittedName>
</protein>
<evidence type="ECO:0000256" key="2">
    <source>
        <dbReference type="ARBA" id="ARBA00023002"/>
    </source>
</evidence>
<evidence type="ECO:0000313" key="4">
    <source>
        <dbReference type="EMBL" id="AEG50856.1"/>
    </source>
</evidence>
<feature type="domain" description="Flavin reductase like" evidence="3">
    <location>
        <begin position="11"/>
        <end position="154"/>
    </location>
</feature>
<name>F6F344_SPHCR</name>
<dbReference type="EMBL" id="CP002799">
    <property type="protein sequence ID" value="AEG50856.1"/>
    <property type="molecule type" value="Genomic_DNA"/>
</dbReference>
<evidence type="ECO:0000256" key="1">
    <source>
        <dbReference type="ARBA" id="ARBA00008898"/>
    </source>
</evidence>
<sequence length="310" mass="33925">MIDQREFRRALGSFATGVTVVTARGPDGVDVGVTANSFNSVSLDPPLVLWSLNKASSSLSAFLEGGHFAVHILSADQKDFSARFGSRNGVRFADLEVDRGVGGVPLLRDCTTRFQCRLAFCYDGGDHQILVGEVVEFAHQDRPPLVYHGGRFGHVHAESPDESRGPGELLRLISRVYHRLNADTQRELADNALTPESYWVLHLLGVRSPQTPDALKGKVVRGGRRLTDFHLEALRADDFIRHDASGEGFELTARGRETMVRLAAVHAASEEGALAGFDRSEVALLKQFLERLFRSIEQPDVINAPAGSEA</sequence>
<evidence type="ECO:0000259" key="3">
    <source>
        <dbReference type="SMART" id="SM00903"/>
    </source>
</evidence>
<dbReference type="InterPro" id="IPR050268">
    <property type="entry name" value="NADH-dep_flavin_reductase"/>
</dbReference>